<organism evidence="2 3">
    <name type="scientific">Phaeobacter porticola</name>
    <dbReference type="NCBI Taxonomy" id="1844006"/>
    <lineage>
        <taxon>Bacteria</taxon>
        <taxon>Pseudomonadati</taxon>
        <taxon>Pseudomonadota</taxon>
        <taxon>Alphaproteobacteria</taxon>
        <taxon>Rhodobacterales</taxon>
        <taxon>Roseobacteraceae</taxon>
        <taxon>Phaeobacter</taxon>
    </lineage>
</organism>
<feature type="region of interest" description="Disordered" evidence="1">
    <location>
        <begin position="41"/>
        <end position="63"/>
    </location>
</feature>
<accession>A0A1L3I637</accession>
<dbReference type="KEGG" id="php:PhaeoP97_02174"/>
<protein>
    <submittedName>
        <fullName evidence="2">ATP-dependent transcriptional regulator</fullName>
    </submittedName>
</protein>
<evidence type="ECO:0000256" key="1">
    <source>
        <dbReference type="SAM" id="MobiDB-lite"/>
    </source>
</evidence>
<name>A0A1L3I637_9RHOB</name>
<evidence type="ECO:0000313" key="3">
    <source>
        <dbReference type="Proteomes" id="UP000183859"/>
    </source>
</evidence>
<keyword evidence="3" id="KW-1185">Reference proteome</keyword>
<proteinExistence type="predicted"/>
<evidence type="ECO:0000313" key="2">
    <source>
        <dbReference type="EMBL" id="APG47573.1"/>
    </source>
</evidence>
<dbReference type="Proteomes" id="UP000183859">
    <property type="component" value="Chromosome"/>
</dbReference>
<dbReference type="AlphaFoldDB" id="A0A1L3I637"/>
<dbReference type="InterPro" id="IPR021323">
    <property type="entry name" value="DUF2927"/>
</dbReference>
<gene>
    <name evidence="2" type="ORF">PhaeoP97_02174</name>
</gene>
<dbReference type="Pfam" id="PF11150">
    <property type="entry name" value="DUF2927"/>
    <property type="match status" value="1"/>
</dbReference>
<feature type="compositionally biased region" description="Pro residues" evidence="1">
    <location>
        <begin position="45"/>
        <end position="57"/>
    </location>
</feature>
<sequence length="324" mass="35629">MSKAHTISQHRPRRRLIPALVGPLIGAALLMGCDPLAERTSLVPPTRPANLPPQPKPPSDESQRLARYYGALQQDLLTRGLLRTDGGGPETPYDADDLRRNFEQIAFYDEYGSGNLRTSGALGRWDGPVRLRADFGPSVGAEQQQKDRSTLEAYAARLTRITGHPISTTTSRARANFNVIFAGADDSAYVAGRVRDILPSISDADLQVFSNPPQSYYCLVRAGGLQADPSSYMRGVALIRAEHPDLARRSCIHEEIAQGLGLRNDSPHARPSIFNDDDEFALLTSQDEKLLQILYDPRLRPGMSADEARPIVQTIAYDIMGEPQ</sequence>
<reference evidence="3" key="1">
    <citation type="submission" date="2016-07" db="EMBL/GenBank/DDBJ databases">
        <title>Phaeobacter portensis sp. nov., a tropodithietic acid producing bacterium isolated from a German harbor.</title>
        <authorList>
            <person name="Freese H.M."/>
            <person name="Bunk B."/>
            <person name="Breider S."/>
            <person name="Brinkhoff T."/>
        </authorList>
    </citation>
    <scope>NUCLEOTIDE SEQUENCE [LARGE SCALE GENOMIC DNA]</scope>
    <source>
        <strain evidence="3">P97</strain>
    </source>
</reference>
<dbReference type="STRING" id="1844006.PhaeoP97_02174"/>
<dbReference type="PROSITE" id="PS51257">
    <property type="entry name" value="PROKAR_LIPOPROTEIN"/>
    <property type="match status" value="1"/>
</dbReference>
<dbReference type="EMBL" id="CP016364">
    <property type="protein sequence ID" value="APG47573.1"/>
    <property type="molecule type" value="Genomic_DNA"/>
</dbReference>